<protein>
    <submittedName>
        <fullName evidence="1">Uncharacterized protein</fullName>
    </submittedName>
</protein>
<dbReference type="EMBL" id="LR862151">
    <property type="protein sequence ID" value="CAD1833601.1"/>
    <property type="molecule type" value="Genomic_DNA"/>
</dbReference>
<sequence>MGILVHTLSGQNTHDTIKVQGKVEGKVLTILIDTRSTHSFIDFQVAKEVEANMSATTPLIVTMANGHKVISKHKCANFKWTMQGNTYQSELRVIRLDSSSIILGIDWLKTCGQVTFGYNDNSVSFMKEGKQMTLRAITERFRGKSAAAELKSVTVK</sequence>
<organism evidence="1">
    <name type="scientific">Ananas comosus var. bracteatus</name>
    <name type="common">red pineapple</name>
    <dbReference type="NCBI Taxonomy" id="296719"/>
    <lineage>
        <taxon>Eukaryota</taxon>
        <taxon>Viridiplantae</taxon>
        <taxon>Streptophyta</taxon>
        <taxon>Embryophyta</taxon>
        <taxon>Tracheophyta</taxon>
        <taxon>Spermatophyta</taxon>
        <taxon>Magnoliopsida</taxon>
        <taxon>Liliopsida</taxon>
        <taxon>Poales</taxon>
        <taxon>Bromeliaceae</taxon>
        <taxon>Bromelioideae</taxon>
        <taxon>Ananas</taxon>
    </lineage>
</organism>
<accession>A0A6V7PS31</accession>
<dbReference type="Gene3D" id="2.40.70.10">
    <property type="entry name" value="Acid Proteases"/>
    <property type="match status" value="1"/>
</dbReference>
<reference evidence="1" key="1">
    <citation type="submission" date="2020-07" db="EMBL/GenBank/DDBJ databases">
        <authorList>
            <person name="Lin J."/>
        </authorList>
    </citation>
    <scope>NUCLEOTIDE SEQUENCE</scope>
</reference>
<proteinExistence type="predicted"/>
<dbReference type="SUPFAM" id="SSF50630">
    <property type="entry name" value="Acid proteases"/>
    <property type="match status" value="1"/>
</dbReference>
<gene>
    <name evidence="1" type="ORF">CB5_LOCUS16812</name>
</gene>
<dbReference type="Pfam" id="PF08284">
    <property type="entry name" value="RVP_2"/>
    <property type="match status" value="1"/>
</dbReference>
<dbReference type="AlphaFoldDB" id="A0A6V7PS31"/>
<name>A0A6V7PS31_ANACO</name>
<dbReference type="CDD" id="cd00303">
    <property type="entry name" value="retropepsin_like"/>
    <property type="match status" value="1"/>
</dbReference>
<evidence type="ECO:0000313" key="1">
    <source>
        <dbReference type="EMBL" id="CAD1833601.1"/>
    </source>
</evidence>
<dbReference type="InterPro" id="IPR021109">
    <property type="entry name" value="Peptidase_aspartic_dom_sf"/>
</dbReference>